<keyword evidence="2" id="KW-0067">ATP-binding</keyword>
<dbReference type="PANTHER" id="PTHR10799">
    <property type="entry name" value="SNF2/RAD54 HELICASE FAMILY"/>
    <property type="match status" value="1"/>
</dbReference>
<keyword evidence="2" id="KW-0347">Helicase</keyword>
<evidence type="ECO:0000313" key="2">
    <source>
        <dbReference type="EMBL" id="PWA63417.1"/>
    </source>
</evidence>
<dbReference type="STRING" id="35608.A0A2U1MQA4"/>
<dbReference type="Proteomes" id="UP000245207">
    <property type="component" value="Unassembled WGS sequence"/>
</dbReference>
<evidence type="ECO:0000259" key="1">
    <source>
        <dbReference type="PROSITE" id="PS51192"/>
    </source>
</evidence>
<dbReference type="InterPro" id="IPR027417">
    <property type="entry name" value="P-loop_NTPase"/>
</dbReference>
<accession>A0A2U1MQA4</accession>
<dbReference type="Gene3D" id="3.40.50.10810">
    <property type="entry name" value="Tandem AAA-ATPase domain"/>
    <property type="match status" value="1"/>
</dbReference>
<reference evidence="2 3" key="1">
    <citation type="journal article" date="2018" name="Mol. Plant">
        <title>The genome of Artemisia annua provides insight into the evolution of Asteraceae family and artemisinin biosynthesis.</title>
        <authorList>
            <person name="Shen Q."/>
            <person name="Zhang L."/>
            <person name="Liao Z."/>
            <person name="Wang S."/>
            <person name="Yan T."/>
            <person name="Shi P."/>
            <person name="Liu M."/>
            <person name="Fu X."/>
            <person name="Pan Q."/>
            <person name="Wang Y."/>
            <person name="Lv Z."/>
            <person name="Lu X."/>
            <person name="Zhang F."/>
            <person name="Jiang W."/>
            <person name="Ma Y."/>
            <person name="Chen M."/>
            <person name="Hao X."/>
            <person name="Li L."/>
            <person name="Tang Y."/>
            <person name="Lv G."/>
            <person name="Zhou Y."/>
            <person name="Sun X."/>
            <person name="Brodelius P.E."/>
            <person name="Rose J.K.C."/>
            <person name="Tang K."/>
        </authorList>
    </citation>
    <scope>NUCLEOTIDE SEQUENCE [LARGE SCALE GENOMIC DNA]</scope>
    <source>
        <strain evidence="3">cv. Huhao1</strain>
        <tissue evidence="2">Leaf</tissue>
    </source>
</reference>
<dbReference type="SMART" id="SM00487">
    <property type="entry name" value="DEXDc"/>
    <property type="match status" value="1"/>
</dbReference>
<dbReference type="InterPro" id="IPR038718">
    <property type="entry name" value="SNF2-like_sf"/>
</dbReference>
<dbReference type="OrthoDB" id="1746400at2759"/>
<feature type="domain" description="Helicase ATP-binding" evidence="1">
    <location>
        <begin position="171"/>
        <end position="286"/>
    </location>
</feature>
<name>A0A2U1MQA4_ARTAN</name>
<dbReference type="SUPFAM" id="SSF52540">
    <property type="entry name" value="P-loop containing nucleoside triphosphate hydrolases"/>
    <property type="match status" value="1"/>
</dbReference>
<dbReference type="AlphaFoldDB" id="A0A2U1MQA4"/>
<dbReference type="InterPro" id="IPR014001">
    <property type="entry name" value="Helicase_ATP-bd"/>
</dbReference>
<keyword evidence="2" id="KW-0547">Nucleotide-binding</keyword>
<dbReference type="Pfam" id="PF00176">
    <property type="entry name" value="SNF2-rel_dom"/>
    <property type="match status" value="1"/>
</dbReference>
<dbReference type="EMBL" id="PKPP01004643">
    <property type="protein sequence ID" value="PWA63417.1"/>
    <property type="molecule type" value="Genomic_DNA"/>
</dbReference>
<proteinExistence type="predicted"/>
<dbReference type="GO" id="GO:0004386">
    <property type="term" value="F:helicase activity"/>
    <property type="evidence" value="ECO:0007669"/>
    <property type="project" value="UniProtKB-KW"/>
</dbReference>
<keyword evidence="3" id="KW-1185">Reference proteome</keyword>
<dbReference type="PROSITE" id="PS51192">
    <property type="entry name" value="HELICASE_ATP_BIND_1"/>
    <property type="match status" value="1"/>
</dbReference>
<sequence length="290" mass="33435">MVNWHGWAKIRGYSLAHYHIVTPKMLAELQRKVMSQAWHGRQRQRATRQEKLRLQALKSDDQEAYLRMVEESKNERLTMLLGKMNDLLVRLGAVVRRQKDAKHDGIEPLNGPQAEVHHTPTTKMKILEESVRDEDDDLIEAKLDDGVTEQPSILQGGELRQYQLEGLQWMLFLFNNNLNGILADEMGLGKTIRTISLIAYLMENKGVTGPHLIVAPKAALPNWINEFSTWAPSIAAYLYDGRREQRKAMQKELSQGKFSVLITHYDLIIKDKAFLKKIHWHYMVVDKDTG</sequence>
<evidence type="ECO:0000313" key="3">
    <source>
        <dbReference type="Proteomes" id="UP000245207"/>
    </source>
</evidence>
<comment type="caution">
    <text evidence="2">The sequence shown here is derived from an EMBL/GenBank/DDBJ whole genome shotgun (WGS) entry which is preliminary data.</text>
</comment>
<dbReference type="InterPro" id="IPR000330">
    <property type="entry name" value="SNF2_N"/>
</dbReference>
<gene>
    <name evidence="2" type="ORF">CTI12_AA349230</name>
</gene>
<keyword evidence="2" id="KW-0378">Hydrolase</keyword>
<organism evidence="2 3">
    <name type="scientific">Artemisia annua</name>
    <name type="common">Sweet wormwood</name>
    <dbReference type="NCBI Taxonomy" id="35608"/>
    <lineage>
        <taxon>Eukaryota</taxon>
        <taxon>Viridiplantae</taxon>
        <taxon>Streptophyta</taxon>
        <taxon>Embryophyta</taxon>
        <taxon>Tracheophyta</taxon>
        <taxon>Spermatophyta</taxon>
        <taxon>Magnoliopsida</taxon>
        <taxon>eudicotyledons</taxon>
        <taxon>Gunneridae</taxon>
        <taxon>Pentapetalae</taxon>
        <taxon>asterids</taxon>
        <taxon>campanulids</taxon>
        <taxon>Asterales</taxon>
        <taxon>Asteraceae</taxon>
        <taxon>Asteroideae</taxon>
        <taxon>Anthemideae</taxon>
        <taxon>Artemisiinae</taxon>
        <taxon>Artemisia</taxon>
    </lineage>
</organism>
<dbReference type="GO" id="GO:0005524">
    <property type="term" value="F:ATP binding"/>
    <property type="evidence" value="ECO:0007669"/>
    <property type="project" value="InterPro"/>
</dbReference>
<protein>
    <submittedName>
        <fullName evidence="2">Helicase, C-terminal</fullName>
    </submittedName>
</protein>